<comment type="caution">
    <text evidence="2">The sequence shown here is derived from an EMBL/GenBank/DDBJ whole genome shotgun (WGS) entry which is preliminary data.</text>
</comment>
<reference evidence="3" key="1">
    <citation type="journal article" date="2023" name="Int. J. Mol. Sci.">
        <title>Genomic and Metabolic Characterization of Plant Growth-Promoting Rhizobacteria Isolated from Nodules of Clovers Grown in Non-Farmed Soil.</title>
        <authorList>
            <person name="Wojcik M."/>
            <person name="Koper P."/>
            <person name="Zebracki K."/>
            <person name="Marczak M."/>
            <person name="Mazur A."/>
        </authorList>
    </citation>
    <scope>NUCLEOTIDE SEQUENCE [LARGE SCALE GENOMIC DNA]</scope>
    <source>
        <strain evidence="3">KB12</strain>
    </source>
</reference>
<organism evidence="2 3">
    <name type="scientific">Rhizobium brockwellii</name>
    <dbReference type="NCBI Taxonomy" id="3019932"/>
    <lineage>
        <taxon>Bacteria</taxon>
        <taxon>Pseudomonadati</taxon>
        <taxon>Pseudomonadota</taxon>
        <taxon>Alphaproteobacteria</taxon>
        <taxon>Hyphomicrobiales</taxon>
        <taxon>Rhizobiaceae</taxon>
        <taxon>Rhizobium/Agrobacterium group</taxon>
        <taxon>Rhizobium</taxon>
    </lineage>
</organism>
<accession>A0ABU3YYK9</accession>
<dbReference type="EMBL" id="JAWJWI010000047">
    <property type="protein sequence ID" value="MDV4190763.1"/>
    <property type="molecule type" value="Genomic_DNA"/>
</dbReference>
<keyword evidence="1" id="KW-0812">Transmembrane</keyword>
<protein>
    <submittedName>
        <fullName evidence="2">Uncharacterized protein</fullName>
    </submittedName>
</protein>
<feature type="transmembrane region" description="Helical" evidence="1">
    <location>
        <begin position="55"/>
        <end position="76"/>
    </location>
</feature>
<name>A0ABU3YYK9_9HYPH</name>
<dbReference type="Proteomes" id="UP001187203">
    <property type="component" value="Unassembled WGS sequence"/>
</dbReference>
<keyword evidence="1" id="KW-1133">Transmembrane helix</keyword>
<evidence type="ECO:0000313" key="3">
    <source>
        <dbReference type="Proteomes" id="UP001187203"/>
    </source>
</evidence>
<feature type="transmembrane region" description="Helical" evidence="1">
    <location>
        <begin position="111"/>
        <end position="139"/>
    </location>
</feature>
<evidence type="ECO:0000256" key="1">
    <source>
        <dbReference type="SAM" id="Phobius"/>
    </source>
</evidence>
<keyword evidence="1" id="KW-0472">Membrane</keyword>
<gene>
    <name evidence="2" type="ORF">R1523_35595</name>
</gene>
<proteinExistence type="predicted"/>
<feature type="transmembrane region" description="Helical" evidence="1">
    <location>
        <begin position="83"/>
        <end position="105"/>
    </location>
</feature>
<dbReference type="RefSeq" id="WP_180692516.1">
    <property type="nucleotide sequence ID" value="NZ_JAWJWH010000047.1"/>
</dbReference>
<evidence type="ECO:0000313" key="2">
    <source>
        <dbReference type="EMBL" id="MDV4190763.1"/>
    </source>
</evidence>
<keyword evidence="3" id="KW-1185">Reference proteome</keyword>
<sequence length="191" mass="20152">MIPMGTSLSRWTMSYFAAALFFLLFAEGLLTAGGWSPSLDLAEPRSLIIVHSTTIGWLALLMIGALLQFGPVLTGLELPKGSLGLVVLCGMVVGLVLLLSGFGLTGAGSALAGPVMCAAGATLAVSFLSIAAALFSLLWRGRHAHESQLPLRNGEQTRQGFWSAGSLQHFVSIFSAVRNSIDARQWPRGKP</sequence>